<organism evidence="6">
    <name type="scientific">freshwater metagenome</name>
    <dbReference type="NCBI Taxonomy" id="449393"/>
    <lineage>
        <taxon>unclassified sequences</taxon>
        <taxon>metagenomes</taxon>
        <taxon>ecological metagenomes</taxon>
    </lineage>
</organism>
<comment type="caution">
    <text evidence="6">The sequence shown here is derived from an EMBL/GenBank/DDBJ whole genome shotgun (WGS) entry which is preliminary data.</text>
</comment>
<dbReference type="GO" id="GO:0046688">
    <property type="term" value="P:response to copper ion"/>
    <property type="evidence" value="ECO:0007669"/>
    <property type="project" value="InterPro"/>
</dbReference>
<feature type="domain" description="CopC" evidence="5">
    <location>
        <begin position="27"/>
        <end position="124"/>
    </location>
</feature>
<evidence type="ECO:0000259" key="5">
    <source>
        <dbReference type="Pfam" id="PF04234"/>
    </source>
</evidence>
<keyword evidence="2" id="KW-0479">Metal-binding</keyword>
<evidence type="ECO:0000256" key="4">
    <source>
        <dbReference type="ARBA" id="ARBA00023008"/>
    </source>
</evidence>
<dbReference type="GO" id="GO:0042597">
    <property type="term" value="C:periplasmic space"/>
    <property type="evidence" value="ECO:0007669"/>
    <property type="project" value="InterPro"/>
</dbReference>
<proteinExistence type="predicted"/>
<keyword evidence="3" id="KW-0732">Signal</keyword>
<gene>
    <name evidence="6" type="ORF">GM51_10165</name>
</gene>
<dbReference type="PANTHER" id="PTHR34820:SF4">
    <property type="entry name" value="INNER MEMBRANE PROTEIN YEBZ"/>
    <property type="match status" value="1"/>
</dbReference>
<dbReference type="InterPro" id="IPR032694">
    <property type="entry name" value="CopC/D"/>
</dbReference>
<comment type="subcellular location">
    <subcellularLocation>
        <location evidence="1">Cell envelope</location>
    </subcellularLocation>
</comment>
<reference evidence="6" key="1">
    <citation type="submission" date="2014-06" db="EMBL/GenBank/DDBJ databases">
        <title>Key roles for freshwater Actinobacteria revealed by deep metagenomic sequencing.</title>
        <authorList>
            <person name="Ghai R."/>
            <person name="Mizuno C.M."/>
            <person name="Picazo A."/>
            <person name="Camacho A."/>
            <person name="Rodriguez-Valera F."/>
        </authorList>
    </citation>
    <scope>NUCLEOTIDE SEQUENCE</scope>
</reference>
<dbReference type="GO" id="GO:0005507">
    <property type="term" value="F:copper ion binding"/>
    <property type="evidence" value="ECO:0007669"/>
    <property type="project" value="InterPro"/>
</dbReference>
<dbReference type="Pfam" id="PF04234">
    <property type="entry name" value="CopC"/>
    <property type="match status" value="1"/>
</dbReference>
<dbReference type="InterPro" id="IPR014755">
    <property type="entry name" value="Cu-Rt/internalin_Ig-like"/>
</dbReference>
<dbReference type="AlphaFoldDB" id="A0A094SGU3"/>
<evidence type="ECO:0000256" key="1">
    <source>
        <dbReference type="ARBA" id="ARBA00004196"/>
    </source>
</evidence>
<dbReference type="PANTHER" id="PTHR34820">
    <property type="entry name" value="INNER MEMBRANE PROTEIN YEBZ"/>
    <property type="match status" value="1"/>
</dbReference>
<dbReference type="GO" id="GO:0005886">
    <property type="term" value="C:plasma membrane"/>
    <property type="evidence" value="ECO:0007669"/>
    <property type="project" value="TreeGrafter"/>
</dbReference>
<evidence type="ECO:0000256" key="2">
    <source>
        <dbReference type="ARBA" id="ARBA00022723"/>
    </source>
</evidence>
<dbReference type="InterPro" id="IPR014756">
    <property type="entry name" value="Ig_E-set"/>
</dbReference>
<protein>
    <recommendedName>
        <fullName evidence="5">CopC domain-containing protein</fullName>
    </recommendedName>
</protein>
<sequence>MRKFTLSLGTVLVFGLLLGATELAQAHGSFVSSNPKPKSIVSKLPKVIWVEFDGNLITIADKQTNFLTVKNSNGRVLSDGMAFVEGARVSVNLKDRSATGKVKVSWRVVSEDGHPVSSFFTFTVRK</sequence>
<evidence type="ECO:0000256" key="3">
    <source>
        <dbReference type="ARBA" id="ARBA00022729"/>
    </source>
</evidence>
<accession>A0A094SGU3</accession>
<evidence type="ECO:0000313" key="6">
    <source>
        <dbReference type="EMBL" id="KGA17533.1"/>
    </source>
</evidence>
<dbReference type="GO" id="GO:0030313">
    <property type="term" value="C:cell envelope"/>
    <property type="evidence" value="ECO:0007669"/>
    <property type="project" value="UniProtKB-SubCell"/>
</dbReference>
<keyword evidence="4" id="KW-0186">Copper</keyword>
<dbReference type="SUPFAM" id="SSF81296">
    <property type="entry name" value="E set domains"/>
    <property type="match status" value="1"/>
</dbReference>
<dbReference type="InterPro" id="IPR007348">
    <property type="entry name" value="CopC_dom"/>
</dbReference>
<dbReference type="GO" id="GO:0006825">
    <property type="term" value="P:copper ion transport"/>
    <property type="evidence" value="ECO:0007669"/>
    <property type="project" value="InterPro"/>
</dbReference>
<name>A0A094SGU3_9ZZZZ</name>
<dbReference type="EMBL" id="JNSL01000059">
    <property type="protein sequence ID" value="KGA17533.1"/>
    <property type="molecule type" value="Genomic_DNA"/>
</dbReference>
<dbReference type="Gene3D" id="2.60.40.1220">
    <property type="match status" value="1"/>
</dbReference>